<comment type="caution">
    <text evidence="1">The sequence shown here is derived from an EMBL/GenBank/DDBJ whole genome shotgun (WGS) entry which is preliminary data.</text>
</comment>
<evidence type="ECO:0000313" key="1">
    <source>
        <dbReference type="EMBL" id="KAK3799142.1"/>
    </source>
</evidence>
<keyword evidence="2" id="KW-1185">Reference proteome</keyword>
<gene>
    <name evidence="1" type="ORF">RRG08_051417</name>
</gene>
<protein>
    <submittedName>
        <fullName evidence="1">Uncharacterized protein</fullName>
    </submittedName>
</protein>
<proteinExistence type="predicted"/>
<reference evidence="1" key="1">
    <citation type="journal article" date="2023" name="G3 (Bethesda)">
        <title>A reference genome for the long-term kleptoplast-retaining sea slug Elysia crispata morphotype clarki.</title>
        <authorList>
            <person name="Eastman K.E."/>
            <person name="Pendleton A.L."/>
            <person name="Shaikh M.A."/>
            <person name="Suttiyut T."/>
            <person name="Ogas R."/>
            <person name="Tomko P."/>
            <person name="Gavelis G."/>
            <person name="Widhalm J.R."/>
            <person name="Wisecaver J.H."/>
        </authorList>
    </citation>
    <scope>NUCLEOTIDE SEQUENCE</scope>
    <source>
        <strain evidence="1">ECLA1</strain>
    </source>
</reference>
<organism evidence="1 2">
    <name type="scientific">Elysia crispata</name>
    <name type="common">lettuce slug</name>
    <dbReference type="NCBI Taxonomy" id="231223"/>
    <lineage>
        <taxon>Eukaryota</taxon>
        <taxon>Metazoa</taxon>
        <taxon>Spiralia</taxon>
        <taxon>Lophotrochozoa</taxon>
        <taxon>Mollusca</taxon>
        <taxon>Gastropoda</taxon>
        <taxon>Heterobranchia</taxon>
        <taxon>Euthyneura</taxon>
        <taxon>Panpulmonata</taxon>
        <taxon>Sacoglossa</taxon>
        <taxon>Placobranchoidea</taxon>
        <taxon>Plakobranchidae</taxon>
        <taxon>Elysia</taxon>
    </lineage>
</organism>
<evidence type="ECO:0000313" key="2">
    <source>
        <dbReference type="Proteomes" id="UP001283361"/>
    </source>
</evidence>
<dbReference type="Proteomes" id="UP001283361">
    <property type="component" value="Unassembled WGS sequence"/>
</dbReference>
<accession>A0AAE1E9T6</accession>
<dbReference type="EMBL" id="JAWDGP010000593">
    <property type="protein sequence ID" value="KAK3799142.1"/>
    <property type="molecule type" value="Genomic_DNA"/>
</dbReference>
<dbReference type="AlphaFoldDB" id="A0AAE1E9T6"/>
<name>A0AAE1E9T6_9GAST</name>
<sequence length="282" mass="31604">MDSANISFATLQFTPESSHDNPMHTSLFPRQSYLHCAFYPQEKLVFEQILHKLSSLFTELDLGLVFAHLCPTNFLHQNHRLQLNTNKLLFYRGLVTSRILHQKQTLYTGPQHHFISPIFAPGLPEASQTSSYCNNVALQLHKWLFDAQSYVKNLLIIPAAAPHLLLTLSGSPGMARPSSTAEGCGHAVIIVMYWHPAVGKFHFVTPQGDGYLYVSNGTNIMRMHKHGRQADTVYYQDGPVPDNHCWTDHATGGHAVKHSWVIGCNGSNGFKDVSASREPFLR</sequence>